<protein>
    <recommendedName>
        <fullName evidence="3 5">Regulatory protein RecX</fullName>
    </recommendedName>
</protein>
<feature type="domain" description="RecX second three-helical" evidence="6">
    <location>
        <begin position="108"/>
        <end position="145"/>
    </location>
</feature>
<comment type="similarity">
    <text evidence="2 5">Belongs to the RecX family.</text>
</comment>
<feature type="domain" description="RecX third three-helical" evidence="7">
    <location>
        <begin position="154"/>
        <end position="202"/>
    </location>
</feature>
<reference evidence="9" key="1">
    <citation type="submission" date="2022-05" db="EMBL/GenBank/DDBJ databases">
        <title>Draft genome sequence of Clostridium tertium strain CP3 isolated from Peru.</title>
        <authorList>
            <person name="Hurtado R."/>
            <person name="Lima L."/>
            <person name="Sousa T."/>
            <person name="Jaiswal A.K."/>
            <person name="Tiwari S."/>
            <person name="Maturrano L."/>
            <person name="Brenig B."/>
            <person name="Azevedo V."/>
        </authorList>
    </citation>
    <scope>NUCLEOTIDE SEQUENCE</scope>
    <source>
        <strain evidence="9">CP3</strain>
    </source>
</reference>
<dbReference type="Pfam" id="PF02631">
    <property type="entry name" value="RecX_HTH2"/>
    <property type="match status" value="1"/>
</dbReference>
<evidence type="ECO:0000256" key="5">
    <source>
        <dbReference type="HAMAP-Rule" id="MF_01114"/>
    </source>
</evidence>
<feature type="domain" description="RecX first three-helical" evidence="8">
    <location>
        <begin position="62"/>
        <end position="101"/>
    </location>
</feature>
<dbReference type="GO" id="GO:0006282">
    <property type="term" value="P:regulation of DNA repair"/>
    <property type="evidence" value="ECO:0007669"/>
    <property type="project" value="UniProtKB-UniRule"/>
</dbReference>
<name>A0A9X4B0T5_9CLOT</name>
<dbReference type="InterPro" id="IPR036388">
    <property type="entry name" value="WH-like_DNA-bd_sf"/>
</dbReference>
<dbReference type="RefSeq" id="WP_272470443.1">
    <property type="nucleotide sequence ID" value="NZ_JAMRYU010000013.1"/>
</dbReference>
<dbReference type="Pfam" id="PF21981">
    <property type="entry name" value="RecX_HTH3"/>
    <property type="match status" value="1"/>
</dbReference>
<evidence type="ECO:0000259" key="7">
    <source>
        <dbReference type="Pfam" id="PF21981"/>
    </source>
</evidence>
<dbReference type="NCBIfam" id="NF001058">
    <property type="entry name" value="PRK00117.4-1"/>
    <property type="match status" value="1"/>
</dbReference>
<comment type="subcellular location">
    <subcellularLocation>
        <location evidence="1 5">Cytoplasm</location>
    </subcellularLocation>
</comment>
<evidence type="ECO:0000256" key="2">
    <source>
        <dbReference type="ARBA" id="ARBA00009695"/>
    </source>
</evidence>
<dbReference type="Gene3D" id="1.10.10.10">
    <property type="entry name" value="Winged helix-like DNA-binding domain superfamily/Winged helix DNA-binding domain"/>
    <property type="match status" value="3"/>
</dbReference>
<dbReference type="HAMAP" id="MF_01114">
    <property type="entry name" value="RecX"/>
    <property type="match status" value="1"/>
</dbReference>
<evidence type="ECO:0000259" key="8">
    <source>
        <dbReference type="Pfam" id="PF21982"/>
    </source>
</evidence>
<dbReference type="InterPro" id="IPR053926">
    <property type="entry name" value="RecX_HTH_1st"/>
</dbReference>
<keyword evidence="4 5" id="KW-0963">Cytoplasm</keyword>
<comment type="caution">
    <text evidence="9">The sequence shown here is derived from an EMBL/GenBank/DDBJ whole genome shotgun (WGS) entry which is preliminary data.</text>
</comment>
<evidence type="ECO:0000256" key="3">
    <source>
        <dbReference type="ARBA" id="ARBA00018111"/>
    </source>
</evidence>
<evidence type="ECO:0000313" key="9">
    <source>
        <dbReference type="EMBL" id="MDC4241070.1"/>
    </source>
</evidence>
<dbReference type="Proteomes" id="UP001141183">
    <property type="component" value="Unassembled WGS sequence"/>
</dbReference>
<dbReference type="InterPro" id="IPR053925">
    <property type="entry name" value="RecX_HTH_3rd"/>
</dbReference>
<gene>
    <name evidence="5 9" type="primary">recX</name>
    <name evidence="9" type="ORF">NE398_12960</name>
</gene>
<dbReference type="EMBL" id="JAMRYU010000013">
    <property type="protein sequence ID" value="MDC4241070.1"/>
    <property type="molecule type" value="Genomic_DNA"/>
</dbReference>
<organism evidence="9 10">
    <name type="scientific">Clostridium tertium</name>
    <dbReference type="NCBI Taxonomy" id="1559"/>
    <lineage>
        <taxon>Bacteria</taxon>
        <taxon>Bacillati</taxon>
        <taxon>Bacillota</taxon>
        <taxon>Clostridia</taxon>
        <taxon>Eubacteriales</taxon>
        <taxon>Clostridiaceae</taxon>
        <taxon>Clostridium</taxon>
    </lineage>
</organism>
<sequence length="211" mass="25012">MNIITKIEVQKRNKERVNIYIDNEYSFSLSTELVYKEGLKTNENIDLEKIKSIAKEDDYIKCKNAALKIVEKSYKSEKELKDKLLLKGYDNLTIDKTLNFLKEYNFLSDTNYVKMYVKDKSRLQGKKKIKYDLTKKGINDNLIEEEISNIDEDEEREVAYNMALKKYNVLSKRESDKYKLSQKIYRFLLSKGYDYDIVSYAVKRVTSTDDM</sequence>
<dbReference type="InterPro" id="IPR053924">
    <property type="entry name" value="RecX_HTH_2nd"/>
</dbReference>
<dbReference type="InterPro" id="IPR003783">
    <property type="entry name" value="Regulatory_RecX"/>
</dbReference>
<dbReference type="PANTHER" id="PTHR33602">
    <property type="entry name" value="REGULATORY PROTEIN RECX FAMILY PROTEIN"/>
    <property type="match status" value="1"/>
</dbReference>
<evidence type="ECO:0000256" key="4">
    <source>
        <dbReference type="ARBA" id="ARBA00022490"/>
    </source>
</evidence>
<comment type="function">
    <text evidence="5">Modulates RecA activity.</text>
</comment>
<keyword evidence="10" id="KW-1185">Reference proteome</keyword>
<dbReference type="GO" id="GO:0005737">
    <property type="term" value="C:cytoplasm"/>
    <property type="evidence" value="ECO:0007669"/>
    <property type="project" value="UniProtKB-SubCell"/>
</dbReference>
<dbReference type="PANTHER" id="PTHR33602:SF1">
    <property type="entry name" value="REGULATORY PROTEIN RECX FAMILY PROTEIN"/>
    <property type="match status" value="1"/>
</dbReference>
<proteinExistence type="inferred from homology"/>
<evidence type="ECO:0000313" key="10">
    <source>
        <dbReference type="Proteomes" id="UP001141183"/>
    </source>
</evidence>
<evidence type="ECO:0000256" key="1">
    <source>
        <dbReference type="ARBA" id="ARBA00004496"/>
    </source>
</evidence>
<dbReference type="AlphaFoldDB" id="A0A9X4B0T5"/>
<accession>A0A9X4B0T5</accession>
<dbReference type="Pfam" id="PF21982">
    <property type="entry name" value="RecX_HTH1"/>
    <property type="match status" value="1"/>
</dbReference>
<evidence type="ECO:0000259" key="6">
    <source>
        <dbReference type="Pfam" id="PF02631"/>
    </source>
</evidence>